<reference evidence="1 2" key="1">
    <citation type="submission" date="2016-11" db="EMBL/GenBank/DDBJ databases">
        <title>The macronuclear genome of Stentor coeruleus: a giant cell with tiny introns.</title>
        <authorList>
            <person name="Slabodnick M."/>
            <person name="Ruby J.G."/>
            <person name="Reiff S.B."/>
            <person name="Swart E.C."/>
            <person name="Gosai S."/>
            <person name="Prabakaran S."/>
            <person name="Witkowska E."/>
            <person name="Larue G.E."/>
            <person name="Fisher S."/>
            <person name="Freeman R.M."/>
            <person name="Gunawardena J."/>
            <person name="Chu W."/>
            <person name="Stover N.A."/>
            <person name="Gregory B.D."/>
            <person name="Nowacki M."/>
            <person name="Derisi J."/>
            <person name="Roy S.W."/>
            <person name="Marshall W.F."/>
            <person name="Sood P."/>
        </authorList>
    </citation>
    <scope>NUCLEOTIDE SEQUENCE [LARGE SCALE GENOMIC DNA]</scope>
    <source>
        <strain evidence="1">WM001</strain>
    </source>
</reference>
<evidence type="ECO:0000313" key="2">
    <source>
        <dbReference type="Proteomes" id="UP000187209"/>
    </source>
</evidence>
<protein>
    <submittedName>
        <fullName evidence="1">Uncharacterized protein</fullName>
    </submittedName>
</protein>
<proteinExistence type="predicted"/>
<accession>A0A1R2CVZ8</accession>
<dbReference type="EMBL" id="MPUH01000047">
    <property type="protein sequence ID" value="OMJ93184.1"/>
    <property type="molecule type" value="Genomic_DNA"/>
</dbReference>
<comment type="caution">
    <text evidence="1">The sequence shown here is derived from an EMBL/GenBank/DDBJ whole genome shotgun (WGS) entry which is preliminary data.</text>
</comment>
<organism evidence="1 2">
    <name type="scientific">Stentor coeruleus</name>
    <dbReference type="NCBI Taxonomy" id="5963"/>
    <lineage>
        <taxon>Eukaryota</taxon>
        <taxon>Sar</taxon>
        <taxon>Alveolata</taxon>
        <taxon>Ciliophora</taxon>
        <taxon>Postciliodesmatophora</taxon>
        <taxon>Heterotrichea</taxon>
        <taxon>Heterotrichida</taxon>
        <taxon>Stentoridae</taxon>
        <taxon>Stentor</taxon>
    </lineage>
</organism>
<name>A0A1R2CVZ8_9CILI</name>
<evidence type="ECO:0000313" key="1">
    <source>
        <dbReference type="EMBL" id="OMJ93184.1"/>
    </source>
</evidence>
<dbReference type="AlphaFoldDB" id="A0A1R2CVZ8"/>
<keyword evidence="2" id="KW-1185">Reference proteome</keyword>
<gene>
    <name evidence="1" type="ORF">SteCoe_3876</name>
</gene>
<dbReference type="Proteomes" id="UP000187209">
    <property type="component" value="Unassembled WGS sequence"/>
</dbReference>
<sequence length="144" mass="16214">MSNSKSSQVSTISASKVPHDNINPFLKELITSCEGQAGKTDFSFDLNQSLKIQDSLSFKESTEKEQHFLSELEALNMSIIPNESSSASFIKASVLEINKNYNNKEESPIRLKPLVLETTEIKQKWWCQGCIMTESKSHSHCIIM</sequence>